<evidence type="ECO:0000313" key="12">
    <source>
        <dbReference type="EMBL" id="EFW00062.1"/>
    </source>
</evidence>
<keyword evidence="3 8" id="KW-0812">Transmembrane</keyword>
<dbReference type="InterPro" id="IPR001667">
    <property type="entry name" value="DDH_dom"/>
</dbReference>
<evidence type="ECO:0000259" key="11">
    <source>
        <dbReference type="Pfam" id="PF21370"/>
    </source>
</evidence>
<comment type="similarity">
    <text evidence="6">Belongs to the GdpP/PdeA phosphodiesterase family.</text>
</comment>
<dbReference type="EMBL" id="AEQR01000004">
    <property type="protein sequence ID" value="EFW00062.1"/>
    <property type="molecule type" value="Genomic_DNA"/>
</dbReference>
<dbReference type="InterPro" id="IPR014528">
    <property type="entry name" value="GdpP/PdeA"/>
</dbReference>
<dbReference type="Gene3D" id="3.10.310.30">
    <property type="match status" value="1"/>
</dbReference>
<evidence type="ECO:0000256" key="2">
    <source>
        <dbReference type="ARBA" id="ARBA00022475"/>
    </source>
</evidence>
<comment type="cofactor">
    <cofactor evidence="7">
        <name>Mn(2+)</name>
        <dbReference type="ChEBI" id="CHEBI:29035"/>
    </cofactor>
    <text evidence="7">For phosphodiesterase activity, probably binds 2 Mn(2+) per subunit.</text>
</comment>
<evidence type="ECO:0000259" key="10">
    <source>
        <dbReference type="Pfam" id="PF02272"/>
    </source>
</evidence>
<feature type="domain" description="DHHA1" evidence="10">
    <location>
        <begin position="582"/>
        <end position="659"/>
    </location>
</feature>
<dbReference type="PANTHER" id="PTHR47618:SF2">
    <property type="entry name" value="CYCLIC-DI-AMP PHOSPHODIESTERASE GDPP"/>
    <property type="match status" value="1"/>
</dbReference>
<keyword evidence="2 6" id="KW-1003">Cell membrane</keyword>
<protein>
    <recommendedName>
        <fullName evidence="6">Cyclic-di-AMP phosphodiesterase</fullName>
        <ecNumber evidence="6">3.1.4.-</ecNumber>
    </recommendedName>
</protein>
<comment type="subcellular location">
    <subcellularLocation>
        <location evidence="1">Cell membrane</location>
        <topology evidence="1">Multi-pass membrane protein</topology>
    </subcellularLocation>
</comment>
<keyword evidence="13" id="KW-1185">Reference proteome</keyword>
<keyword evidence="5 6" id="KW-0472">Membrane</keyword>
<feature type="binding site" evidence="7">
    <location>
        <position position="510"/>
    </location>
    <ligand>
        <name>Mn(2+)</name>
        <dbReference type="ChEBI" id="CHEBI:29035"/>
        <label>2</label>
    </ligand>
</feature>
<reference evidence="12 13" key="1">
    <citation type="submission" date="2010-12" db="EMBL/GenBank/DDBJ databases">
        <authorList>
            <person name="Muzny D."/>
            <person name="Qin X."/>
            <person name="Deng J."/>
            <person name="Jiang H."/>
            <person name="Liu Y."/>
            <person name="Qu J."/>
            <person name="Song X.-Z."/>
            <person name="Zhang L."/>
            <person name="Thornton R."/>
            <person name="Coyle M."/>
            <person name="Francisco L."/>
            <person name="Jackson L."/>
            <person name="Javaid M."/>
            <person name="Korchina V."/>
            <person name="Kovar C."/>
            <person name="Mata R."/>
            <person name="Mathew T."/>
            <person name="Ngo R."/>
            <person name="Nguyen L."/>
            <person name="Nguyen N."/>
            <person name="Okwuonu G."/>
            <person name="Ongeri F."/>
            <person name="Pham C."/>
            <person name="Simmons D."/>
            <person name="Wilczek-Boney K."/>
            <person name="Hale W."/>
            <person name="Jakkamsetti A."/>
            <person name="Pham P."/>
            <person name="Ruth R."/>
            <person name="San Lucas F."/>
            <person name="Warren J."/>
            <person name="Zhang J."/>
            <person name="Zhao Z."/>
            <person name="Zhou C."/>
            <person name="Zhu D."/>
            <person name="Lee S."/>
            <person name="Bess C."/>
            <person name="Blankenburg K."/>
            <person name="Forbes L."/>
            <person name="Fu Q."/>
            <person name="Gubbala S."/>
            <person name="Hirani K."/>
            <person name="Jayaseelan J.C."/>
            <person name="Lara F."/>
            <person name="Munidasa M."/>
            <person name="Palculict T."/>
            <person name="Patil S."/>
            <person name="Pu L.-L."/>
            <person name="Saada N."/>
            <person name="Tang L."/>
            <person name="Weissenberger G."/>
            <person name="Zhu Y."/>
            <person name="Hemphill L."/>
            <person name="Shang Y."/>
            <person name="Youmans B."/>
            <person name="Ayvaz T."/>
            <person name="Ross M."/>
            <person name="Santibanez J."/>
            <person name="Aqrawi P."/>
            <person name="Gross S."/>
            <person name="Joshi V."/>
            <person name="Fowler G."/>
            <person name="Nazareth L."/>
            <person name="Reid J."/>
            <person name="Worley K."/>
            <person name="Petrosino J."/>
            <person name="Highlander S."/>
            <person name="Gibbs R."/>
        </authorList>
    </citation>
    <scope>NUCLEOTIDE SEQUENCE [LARGE SCALE GENOMIC DNA]</scope>
    <source>
        <strain evidence="12 13">ATCC 700641</strain>
    </source>
</reference>
<feature type="binding site" evidence="7">
    <location>
        <position position="361"/>
    </location>
    <ligand>
        <name>Mn(2+)</name>
        <dbReference type="ChEBI" id="CHEBI:29035"/>
        <label>1</label>
    </ligand>
</feature>
<keyword evidence="7" id="KW-0464">Manganese</keyword>
<dbReference type="Gene3D" id="3.30.450.20">
    <property type="entry name" value="PAS domain"/>
    <property type="match status" value="1"/>
</dbReference>
<dbReference type="GO" id="GO:0016787">
    <property type="term" value="F:hydrolase activity"/>
    <property type="evidence" value="ECO:0007669"/>
    <property type="project" value="UniProtKB-UniRule"/>
</dbReference>
<dbReference type="InterPro" id="IPR003156">
    <property type="entry name" value="DHHA1_dom"/>
</dbReference>
<dbReference type="SUPFAM" id="SSF64182">
    <property type="entry name" value="DHH phosphoesterases"/>
    <property type="match status" value="1"/>
</dbReference>
<dbReference type="Pfam" id="PF21370">
    <property type="entry name" value="PAS_GdpP"/>
    <property type="match status" value="1"/>
</dbReference>
<dbReference type="Gene3D" id="3.90.1640.10">
    <property type="entry name" value="inorganic pyrophosphatase (n-terminal core)"/>
    <property type="match status" value="1"/>
</dbReference>
<dbReference type="PANTHER" id="PTHR47618">
    <property type="entry name" value="BIFUNCTIONAL OLIGORIBONUCLEASE AND PAP PHOSPHATASE NRNA"/>
    <property type="match status" value="1"/>
</dbReference>
<feature type="binding site" evidence="7">
    <location>
        <position position="430"/>
    </location>
    <ligand>
        <name>Mn(2+)</name>
        <dbReference type="ChEBI" id="CHEBI:29035"/>
        <label>1</label>
    </ligand>
</feature>
<dbReference type="InterPro" id="IPR038763">
    <property type="entry name" value="DHH_sf"/>
</dbReference>
<dbReference type="Pfam" id="PF01368">
    <property type="entry name" value="DHH"/>
    <property type="match status" value="1"/>
</dbReference>
<name>E7S8Q3_9STRE</name>
<dbReference type="HOGENOM" id="CLU_018278_0_0_9"/>
<comment type="caution">
    <text evidence="12">The sequence shown here is derived from an EMBL/GenBank/DDBJ whole genome shotgun (WGS) entry which is preliminary data.</text>
</comment>
<feature type="domain" description="Cyclic-di-AMP phosphodiesterase GdpP-like PAS" evidence="11">
    <location>
        <begin position="92"/>
        <end position="169"/>
    </location>
</feature>
<comment type="function">
    <text evidence="6">Has phosphodiesterase (PDE) activity against cyclic-di-AMP (c-di-AMP).</text>
</comment>
<keyword evidence="7" id="KW-0479">Metal-binding</keyword>
<feature type="domain" description="DDH" evidence="9">
    <location>
        <begin position="351"/>
        <end position="507"/>
    </location>
</feature>
<dbReference type="GO" id="GO:0003676">
    <property type="term" value="F:nucleic acid binding"/>
    <property type="evidence" value="ECO:0007669"/>
    <property type="project" value="UniProtKB-UniRule"/>
</dbReference>
<dbReference type="eggNOG" id="COG3887">
    <property type="taxonomic scope" value="Bacteria"/>
</dbReference>
<feature type="binding site" evidence="7">
    <location>
        <position position="363"/>
    </location>
    <ligand>
        <name>Mn(2+)</name>
        <dbReference type="ChEBI" id="CHEBI:29035"/>
        <label>2</label>
    </ligand>
</feature>
<dbReference type="PIRSF" id="PIRSF026583">
    <property type="entry name" value="YybT"/>
    <property type="match status" value="1"/>
</dbReference>
<feature type="binding site" evidence="7">
    <location>
        <position position="357"/>
    </location>
    <ligand>
        <name>Mn(2+)</name>
        <dbReference type="ChEBI" id="CHEBI:29035"/>
        <label>1</label>
    </ligand>
</feature>
<dbReference type="InterPro" id="IPR049553">
    <property type="entry name" value="GdpP-like_PAS"/>
</dbReference>
<sequence length="670" mass="75090">MFYGIMAQQRFMMKKFRMTPIHYCMVGLLAFIILAISSRLLGGTIVNLFVILLILSGVIYLFLHQLKQVELDELEQIQYVNHQAENGLASLLDKMPVGVIKVNGETNEVEWFNPYAELIFSTEDGQFDVEYLQQVLAIPFEGKGHYATIGDKKYSVYLDSQASVVYFFDASSEYEANVGLVTTRPVIGIMSVDNYDDLEDVVSDSDISSINGFIANFVEEFSEKYHIFYRRVVMDRFYLFTDYTVLEQLIESKFSIIDQFREEAKNRELPITLSMGFSYGDGKHDEIGRVALSNLNLAEVRGGDQAVVKEREEGKDPIFFGGGTASAIKRTRTRTRAMMTAISEKIKSVDQVFVVGHKKLDMDALGASIGMQLFANNINERSYAVYDDTSMAQDIERAVEKIQSDGATKLVTVSDALRMVSDQSLLIMVDHSKTALTLSNDLYEKFSQVIVIDHHRRDEDFPENAMITYIESGASSASELVTELLQFQNSKKNRLNKIQASVLMAGIMLDTKNFSVRVTSRTFDVASYLRSRGSDSVLIQEISATNFDEYREVNELILNGQMVFPHIIVATGAADVPYGTVTISKAADSMLAMSKIEATFVIALNEQGSISISARSRSKVNVQKIMEQMGGGGHFNSAASQLEDVTIDQVRAQLIDCIQEEVQKDKEEEE</sequence>
<evidence type="ECO:0000256" key="8">
    <source>
        <dbReference type="SAM" id="Phobius"/>
    </source>
</evidence>
<evidence type="ECO:0000256" key="3">
    <source>
        <dbReference type="ARBA" id="ARBA00022692"/>
    </source>
</evidence>
<dbReference type="GO" id="GO:0046872">
    <property type="term" value="F:metal ion binding"/>
    <property type="evidence" value="ECO:0007669"/>
    <property type="project" value="UniProtKB-KW"/>
</dbReference>
<dbReference type="Pfam" id="PF24898">
    <property type="entry name" value="GGDEF_GdpP"/>
    <property type="match status" value="1"/>
</dbReference>
<dbReference type="AlphaFoldDB" id="E7S8Q3"/>
<organism evidence="12 13">
    <name type="scientific">Streptococcus australis ATCC 700641</name>
    <dbReference type="NCBI Taxonomy" id="888833"/>
    <lineage>
        <taxon>Bacteria</taxon>
        <taxon>Bacillati</taxon>
        <taxon>Bacillota</taxon>
        <taxon>Bacilli</taxon>
        <taxon>Lactobacillales</taxon>
        <taxon>Streptococcaceae</taxon>
        <taxon>Streptococcus</taxon>
    </lineage>
</organism>
<keyword evidence="6" id="KW-0378">Hydrolase</keyword>
<feature type="transmembrane region" description="Helical" evidence="8">
    <location>
        <begin position="21"/>
        <end position="38"/>
    </location>
</feature>
<dbReference type="EC" id="3.1.4.-" evidence="6"/>
<feature type="binding site" evidence="7">
    <location>
        <position position="430"/>
    </location>
    <ligand>
        <name>Mn(2+)</name>
        <dbReference type="ChEBI" id="CHEBI:29035"/>
        <label>2</label>
    </ligand>
</feature>
<evidence type="ECO:0000256" key="7">
    <source>
        <dbReference type="PIRSR" id="PIRSR026583-50"/>
    </source>
</evidence>
<feature type="transmembrane region" description="Helical" evidence="8">
    <location>
        <begin position="44"/>
        <end position="63"/>
    </location>
</feature>
<dbReference type="Proteomes" id="UP000002814">
    <property type="component" value="Unassembled WGS sequence"/>
</dbReference>
<evidence type="ECO:0000256" key="1">
    <source>
        <dbReference type="ARBA" id="ARBA00004651"/>
    </source>
</evidence>
<evidence type="ECO:0000256" key="4">
    <source>
        <dbReference type="ARBA" id="ARBA00022989"/>
    </source>
</evidence>
<comment type="catalytic activity">
    <reaction evidence="6">
        <text>3',3'-c-di-AMP + H2O = 5'-O-phosphonoadenylyl-(3'-&gt;5')-adenosine + H(+)</text>
        <dbReference type="Rhea" id="RHEA:54420"/>
        <dbReference type="ChEBI" id="CHEBI:15377"/>
        <dbReference type="ChEBI" id="CHEBI:15378"/>
        <dbReference type="ChEBI" id="CHEBI:71500"/>
        <dbReference type="ChEBI" id="CHEBI:138171"/>
    </reaction>
</comment>
<feature type="binding site" evidence="7">
    <location>
        <position position="454"/>
    </location>
    <ligand>
        <name>Mn(2+)</name>
        <dbReference type="ChEBI" id="CHEBI:29035"/>
        <label>2</label>
    </ligand>
</feature>
<evidence type="ECO:0000256" key="6">
    <source>
        <dbReference type="PIRNR" id="PIRNR026583"/>
    </source>
</evidence>
<keyword evidence="4 8" id="KW-1133">Transmembrane helix</keyword>
<accession>E7S8Q3</accession>
<proteinExistence type="inferred from homology"/>
<dbReference type="GO" id="GO:0106409">
    <property type="term" value="F:cyclic-di-AMP phosphodiesterase activity"/>
    <property type="evidence" value="ECO:0007669"/>
    <property type="project" value="RHEA"/>
</dbReference>
<dbReference type="GO" id="GO:0005886">
    <property type="term" value="C:plasma membrane"/>
    <property type="evidence" value="ECO:0007669"/>
    <property type="project" value="UniProtKB-SubCell"/>
</dbReference>
<dbReference type="InterPro" id="IPR051319">
    <property type="entry name" value="Oligoribo/pAp-PDE_c-di-AMP_PDE"/>
</dbReference>
<dbReference type="Pfam" id="PF02272">
    <property type="entry name" value="DHHA1"/>
    <property type="match status" value="1"/>
</dbReference>
<evidence type="ECO:0000313" key="13">
    <source>
        <dbReference type="Proteomes" id="UP000002814"/>
    </source>
</evidence>
<evidence type="ECO:0000259" key="9">
    <source>
        <dbReference type="Pfam" id="PF01368"/>
    </source>
</evidence>
<evidence type="ECO:0000256" key="5">
    <source>
        <dbReference type="ARBA" id="ARBA00023136"/>
    </source>
</evidence>
<gene>
    <name evidence="12" type="ORF">HMPREF9421_0439</name>
</gene>